<dbReference type="EMBL" id="CP035493">
    <property type="protein sequence ID" value="QAY68897.1"/>
    <property type="molecule type" value="Genomic_DNA"/>
</dbReference>
<evidence type="ECO:0000256" key="1">
    <source>
        <dbReference type="SAM" id="Phobius"/>
    </source>
</evidence>
<feature type="transmembrane region" description="Helical" evidence="1">
    <location>
        <begin position="34"/>
        <end position="55"/>
    </location>
</feature>
<keyword evidence="3" id="KW-1185">Reference proteome</keyword>
<sequence>MSGYWFALTVAIVVAVLLMVLLRQRRLREKYAATWLVLAVFVVVIGAFPDLVAWLARVVGVETPSNLLFAGALVILLGVCVHLSVEATTLEEETRTLAEELALLRADVDKLSSAASVPAAPAPVPPAAPEA</sequence>
<reference evidence="2 3" key="1">
    <citation type="submission" date="2019-01" db="EMBL/GenBank/DDBJ databases">
        <title>Genome sequencing of strain FW10M-9.</title>
        <authorList>
            <person name="Heo J."/>
            <person name="Kim S.-J."/>
            <person name="Kim J.-S."/>
            <person name="Hong S.-B."/>
            <person name="Kwon S.-W."/>
        </authorList>
    </citation>
    <scope>NUCLEOTIDE SEQUENCE [LARGE SCALE GENOMIC DNA]</scope>
    <source>
        <strain evidence="2 3">FW10M-9</strain>
    </source>
</reference>
<keyword evidence="1" id="KW-1133">Transmembrane helix</keyword>
<dbReference type="OrthoDB" id="3261168at2"/>
<dbReference type="Pfam" id="PF10066">
    <property type="entry name" value="DUF2304"/>
    <property type="match status" value="1"/>
</dbReference>
<dbReference type="RefSeq" id="WP_129186298.1">
    <property type="nucleotide sequence ID" value="NZ_CP035493.1"/>
</dbReference>
<feature type="transmembrane region" description="Helical" evidence="1">
    <location>
        <begin position="6"/>
        <end position="22"/>
    </location>
</feature>
<dbReference type="KEGG" id="xya:ET471_01600"/>
<feature type="transmembrane region" description="Helical" evidence="1">
    <location>
        <begin position="67"/>
        <end position="85"/>
    </location>
</feature>
<accession>A0A4P6F6Q1</accession>
<evidence type="ECO:0000313" key="3">
    <source>
        <dbReference type="Proteomes" id="UP000292118"/>
    </source>
</evidence>
<dbReference type="Proteomes" id="UP000292118">
    <property type="component" value="Chromosome"/>
</dbReference>
<dbReference type="InterPro" id="IPR019277">
    <property type="entry name" value="DUF2304"/>
</dbReference>
<keyword evidence="1" id="KW-0812">Transmembrane</keyword>
<protein>
    <submittedName>
        <fullName evidence="2">DUF2304 domain-containing protein</fullName>
    </submittedName>
</protein>
<proteinExistence type="predicted"/>
<gene>
    <name evidence="2" type="ORF">ET471_01600</name>
</gene>
<keyword evidence="1" id="KW-0472">Membrane</keyword>
<dbReference type="AlphaFoldDB" id="A0A4P6F6Q1"/>
<evidence type="ECO:0000313" key="2">
    <source>
        <dbReference type="EMBL" id="QAY68897.1"/>
    </source>
</evidence>
<organism evidence="2 3">
    <name type="scientific">Xylanimonas protaetiae</name>
    <dbReference type="NCBI Taxonomy" id="2509457"/>
    <lineage>
        <taxon>Bacteria</taxon>
        <taxon>Bacillati</taxon>
        <taxon>Actinomycetota</taxon>
        <taxon>Actinomycetes</taxon>
        <taxon>Micrococcales</taxon>
        <taxon>Promicromonosporaceae</taxon>
        <taxon>Xylanimonas</taxon>
    </lineage>
</organism>
<name>A0A4P6F6Q1_9MICO</name>